<evidence type="ECO:0000313" key="3">
    <source>
        <dbReference type="EMBL" id="SHF48501.1"/>
    </source>
</evidence>
<evidence type="ECO:0008006" key="6">
    <source>
        <dbReference type="Google" id="ProtNLM"/>
    </source>
</evidence>
<dbReference type="Proteomes" id="UP000184533">
    <property type="component" value="Unassembled WGS sequence"/>
</dbReference>
<feature type="chain" id="PRO_5015038231" description="Secreted protein" evidence="1">
    <location>
        <begin position="28"/>
        <end position="243"/>
    </location>
</feature>
<keyword evidence="4" id="KW-1185">Reference proteome</keyword>
<protein>
    <recommendedName>
        <fullName evidence="6">Secreted protein</fullName>
    </recommendedName>
</protein>
<gene>
    <name evidence="3" type="ORF">SAMN02745223_02760</name>
    <name evidence="2" type="ORF">VW29_14780</name>
</gene>
<sequence length="243" mass="25455">MCKMIKIASLTAVMVLSGLGTSLPAFAVSAQIAICGSSGCTCRVSNDSIDTLATQMPGAFPASYETKTLVNYDGKFYWSSLTPAQLDRKYGGTGSCPLEVTDNSGMADGRWQISVGVTDTSACKMVGGQVAASGMTGETRTIQWDREFHPDKLFMESVGMVRWSKTGLQTWRGVVVDERMSANGGASGASVIHSISVDSATQVSGSTVFEYDLSIPGLDAAAAAVIAGMQCKTVTPFTARKIG</sequence>
<evidence type="ECO:0000313" key="4">
    <source>
        <dbReference type="Proteomes" id="UP000033608"/>
    </source>
</evidence>
<organism evidence="2 4">
    <name type="scientific">Devosia limi DSM 17137</name>
    <dbReference type="NCBI Taxonomy" id="1121477"/>
    <lineage>
        <taxon>Bacteria</taxon>
        <taxon>Pseudomonadati</taxon>
        <taxon>Pseudomonadota</taxon>
        <taxon>Alphaproteobacteria</taxon>
        <taxon>Hyphomicrobiales</taxon>
        <taxon>Devosiaceae</taxon>
        <taxon>Devosia</taxon>
    </lineage>
</organism>
<reference evidence="2 4" key="1">
    <citation type="submission" date="2015-03" db="EMBL/GenBank/DDBJ databases">
        <authorList>
            <person name="Hassan Y.I."/>
            <person name="Lepp D."/>
            <person name="Zhou T."/>
        </authorList>
    </citation>
    <scope>NUCLEOTIDE SEQUENCE [LARGE SCALE GENOMIC DNA]</scope>
    <source>
        <strain evidence="2 4">DSM 17137</strain>
    </source>
</reference>
<feature type="signal peptide" evidence="1">
    <location>
        <begin position="1"/>
        <end position="27"/>
    </location>
</feature>
<evidence type="ECO:0000313" key="2">
    <source>
        <dbReference type="EMBL" id="KKB82823.1"/>
    </source>
</evidence>
<accession>A0A0F5LKE2</accession>
<proteinExistence type="predicted"/>
<evidence type="ECO:0000256" key="1">
    <source>
        <dbReference type="SAM" id="SignalP"/>
    </source>
</evidence>
<dbReference type="PATRIC" id="fig|1121477.3.peg.4126"/>
<dbReference type="AlphaFoldDB" id="A0A0F5LKE2"/>
<name>A0A0F5LKE2_9HYPH</name>
<evidence type="ECO:0000313" key="5">
    <source>
        <dbReference type="Proteomes" id="UP000184533"/>
    </source>
</evidence>
<dbReference type="RefSeq" id="WP_046136036.1">
    <property type="nucleotide sequence ID" value="NZ_FQVC01000008.1"/>
</dbReference>
<dbReference type="STRING" id="1121477.SAMN02745223_02760"/>
<dbReference type="OrthoDB" id="7952893at2"/>
<dbReference type="Proteomes" id="UP000033608">
    <property type="component" value="Unassembled WGS sequence"/>
</dbReference>
<dbReference type="EMBL" id="FQVC01000008">
    <property type="protein sequence ID" value="SHF48501.1"/>
    <property type="molecule type" value="Genomic_DNA"/>
</dbReference>
<keyword evidence="1" id="KW-0732">Signal</keyword>
<reference evidence="3 5" key="2">
    <citation type="submission" date="2016-11" db="EMBL/GenBank/DDBJ databases">
        <authorList>
            <person name="Jaros S."/>
            <person name="Januszkiewicz K."/>
            <person name="Wedrychowicz H."/>
        </authorList>
    </citation>
    <scope>NUCLEOTIDE SEQUENCE [LARGE SCALE GENOMIC DNA]</scope>
    <source>
        <strain evidence="3 5">DSM 17137</strain>
    </source>
</reference>
<dbReference type="EMBL" id="LAJF01000091">
    <property type="protein sequence ID" value="KKB82823.1"/>
    <property type="molecule type" value="Genomic_DNA"/>
</dbReference>